<organism evidence="2">
    <name type="scientific">Triatoma infestans</name>
    <name type="common">Assassin bug</name>
    <dbReference type="NCBI Taxonomy" id="30076"/>
    <lineage>
        <taxon>Eukaryota</taxon>
        <taxon>Metazoa</taxon>
        <taxon>Ecdysozoa</taxon>
        <taxon>Arthropoda</taxon>
        <taxon>Hexapoda</taxon>
        <taxon>Insecta</taxon>
        <taxon>Pterygota</taxon>
        <taxon>Neoptera</taxon>
        <taxon>Paraneoptera</taxon>
        <taxon>Hemiptera</taxon>
        <taxon>Heteroptera</taxon>
        <taxon>Panheteroptera</taxon>
        <taxon>Cimicomorpha</taxon>
        <taxon>Reduviidae</taxon>
        <taxon>Triatominae</taxon>
        <taxon>Triatoma</taxon>
    </lineage>
</organism>
<proteinExistence type="predicted"/>
<dbReference type="Pfam" id="PF20770">
    <property type="entry name" value="PAN2_N"/>
    <property type="match status" value="1"/>
</dbReference>
<reference evidence="2" key="1">
    <citation type="submission" date="2016-04" db="EMBL/GenBank/DDBJ databases">
        <authorList>
            <person name="Calderon-Fernandez G.M.Sr."/>
        </authorList>
    </citation>
    <scope>NUCLEOTIDE SEQUENCE</scope>
    <source>
        <strain evidence="2">Int1</strain>
        <tissue evidence="2">Integument</tissue>
    </source>
</reference>
<dbReference type="InterPro" id="IPR050785">
    <property type="entry name" value="PAN2-PAN3_catalytic_subunit"/>
</dbReference>
<evidence type="ECO:0000313" key="2">
    <source>
        <dbReference type="EMBL" id="JAS00715.1"/>
    </source>
</evidence>
<protein>
    <submittedName>
        <fullName evidence="2">Pab-dependent poly-specific ribonuclease subunit pan2 isoform x2</fullName>
    </submittedName>
</protein>
<sequence>LIILNMDLSSTSLHYDTAPEEMLIYDEEPSFTLTNDTFMSVDEQFTGDYINAEFHERSTILVDGGENFGVSAVAFDTHEELLWMGNQGGHVTSYYGADLQKYTSFQVHVTDEIRCLHTIDGGILALSPNSLRYQMRRGYLYPIVPMTRNSSKRES</sequence>
<evidence type="ECO:0000259" key="1">
    <source>
        <dbReference type="Pfam" id="PF20770"/>
    </source>
</evidence>
<dbReference type="GO" id="GO:0004535">
    <property type="term" value="F:poly(A)-specific ribonuclease activity"/>
    <property type="evidence" value="ECO:0007669"/>
    <property type="project" value="TreeGrafter"/>
</dbReference>
<dbReference type="PANTHER" id="PTHR15728">
    <property type="entry name" value="DEADENYLATION COMPLEX CATALYTIC SUBUNIT PAN2"/>
    <property type="match status" value="1"/>
</dbReference>
<dbReference type="InterPro" id="IPR015943">
    <property type="entry name" value="WD40/YVTN_repeat-like_dom_sf"/>
</dbReference>
<feature type="domain" description="PAN2-PAN3 deadenylation complex catalytic subunit PAN2 N-terminal" evidence="1">
    <location>
        <begin position="68"/>
        <end position="139"/>
    </location>
</feature>
<dbReference type="PANTHER" id="PTHR15728:SF0">
    <property type="entry name" value="PAN2-PAN3 DEADENYLATION COMPLEX CATALYTIC SUBUNIT PAN2"/>
    <property type="match status" value="1"/>
</dbReference>
<feature type="non-terminal residue" evidence="2">
    <location>
        <position position="1"/>
    </location>
</feature>
<dbReference type="EMBL" id="GEMB01002471">
    <property type="protein sequence ID" value="JAS00715.1"/>
    <property type="molecule type" value="Transcribed_RNA"/>
</dbReference>
<accession>A0A170Z9D2</accession>
<dbReference type="AlphaFoldDB" id="A0A170Z9D2"/>
<dbReference type="GO" id="GO:0031251">
    <property type="term" value="C:PAN complex"/>
    <property type="evidence" value="ECO:0007669"/>
    <property type="project" value="TreeGrafter"/>
</dbReference>
<name>A0A170Z9D2_TRIIF</name>
<dbReference type="Gene3D" id="2.130.10.10">
    <property type="entry name" value="YVTN repeat-like/Quinoprotein amine dehydrogenase"/>
    <property type="match status" value="1"/>
</dbReference>
<dbReference type="GO" id="GO:0000932">
    <property type="term" value="C:P-body"/>
    <property type="evidence" value="ECO:0007669"/>
    <property type="project" value="TreeGrafter"/>
</dbReference>
<reference evidence="2" key="2">
    <citation type="journal article" date="2017" name="J. Med. Entomol.">
        <title>Transcriptome Analysis of the Triatoma infestans (Hemiptera: Reduviidae) Integument.</title>
        <authorList>
            <person name="Calderon-Fernandez G.M."/>
            <person name="Moriconi D.E."/>
            <person name="Dulbecco A.B."/>
            <person name="Juarez M.P."/>
        </authorList>
    </citation>
    <scope>NUCLEOTIDE SEQUENCE</scope>
    <source>
        <strain evidence="2">Int1</strain>
        <tissue evidence="2">Integument</tissue>
    </source>
</reference>
<dbReference type="GO" id="GO:0000289">
    <property type="term" value="P:nuclear-transcribed mRNA poly(A) tail shortening"/>
    <property type="evidence" value="ECO:0007669"/>
    <property type="project" value="TreeGrafter"/>
</dbReference>
<dbReference type="InterPro" id="IPR048841">
    <property type="entry name" value="PAN2_N"/>
</dbReference>